<keyword evidence="3" id="KW-1185">Reference proteome</keyword>
<dbReference type="InterPro" id="IPR001810">
    <property type="entry name" value="F-box_dom"/>
</dbReference>
<feature type="domain" description="F-box" evidence="1">
    <location>
        <begin position="13"/>
        <end position="47"/>
    </location>
</feature>
<organism evidence="2 3">
    <name type="scientific">Rubroshorea leprosula</name>
    <dbReference type="NCBI Taxonomy" id="152421"/>
    <lineage>
        <taxon>Eukaryota</taxon>
        <taxon>Viridiplantae</taxon>
        <taxon>Streptophyta</taxon>
        <taxon>Embryophyta</taxon>
        <taxon>Tracheophyta</taxon>
        <taxon>Spermatophyta</taxon>
        <taxon>Magnoliopsida</taxon>
        <taxon>eudicotyledons</taxon>
        <taxon>Gunneridae</taxon>
        <taxon>Pentapetalae</taxon>
        <taxon>rosids</taxon>
        <taxon>malvids</taxon>
        <taxon>Malvales</taxon>
        <taxon>Dipterocarpaceae</taxon>
        <taxon>Rubroshorea</taxon>
    </lineage>
</organism>
<gene>
    <name evidence="2" type="ORF">SLEP1_g19689</name>
</gene>
<evidence type="ECO:0000313" key="3">
    <source>
        <dbReference type="Proteomes" id="UP001054252"/>
    </source>
</evidence>
<dbReference type="Proteomes" id="UP001054252">
    <property type="component" value="Unassembled WGS sequence"/>
</dbReference>
<dbReference type="Pfam" id="PF00646">
    <property type="entry name" value="F-box"/>
    <property type="match status" value="1"/>
</dbReference>
<protein>
    <recommendedName>
        <fullName evidence="1">F-box domain-containing protein</fullName>
    </recommendedName>
</protein>
<dbReference type="InterPro" id="IPR036047">
    <property type="entry name" value="F-box-like_dom_sf"/>
</dbReference>
<name>A0AAV5J674_9ROSI</name>
<accession>A0AAV5J674</accession>
<reference evidence="2 3" key="1">
    <citation type="journal article" date="2021" name="Commun. Biol.">
        <title>The genome of Shorea leprosula (Dipterocarpaceae) highlights the ecological relevance of drought in aseasonal tropical rainforests.</title>
        <authorList>
            <person name="Ng K.K.S."/>
            <person name="Kobayashi M.J."/>
            <person name="Fawcett J.A."/>
            <person name="Hatakeyama M."/>
            <person name="Paape T."/>
            <person name="Ng C.H."/>
            <person name="Ang C.C."/>
            <person name="Tnah L.H."/>
            <person name="Lee C.T."/>
            <person name="Nishiyama T."/>
            <person name="Sese J."/>
            <person name="O'Brien M.J."/>
            <person name="Copetti D."/>
            <person name="Mohd Noor M.I."/>
            <person name="Ong R.C."/>
            <person name="Putra M."/>
            <person name="Sireger I.Z."/>
            <person name="Indrioko S."/>
            <person name="Kosugi Y."/>
            <person name="Izuno A."/>
            <person name="Isagi Y."/>
            <person name="Lee S.L."/>
            <person name="Shimizu K.K."/>
        </authorList>
    </citation>
    <scope>NUCLEOTIDE SEQUENCE [LARGE SCALE GENOMIC DNA]</scope>
    <source>
        <strain evidence="2">214</strain>
    </source>
</reference>
<dbReference type="SUPFAM" id="SSF81383">
    <property type="entry name" value="F-box domain"/>
    <property type="match status" value="1"/>
</dbReference>
<sequence>MAGRVQGYWIFYLVREILARLPLKSLMRFKSLSKQWKFEISGDKFNRFRKQLSVVEHKDFWGKDLGGDSHSLLY</sequence>
<dbReference type="EMBL" id="BPVZ01000028">
    <property type="protein sequence ID" value="GKV07996.1"/>
    <property type="molecule type" value="Genomic_DNA"/>
</dbReference>
<dbReference type="AlphaFoldDB" id="A0AAV5J674"/>
<evidence type="ECO:0000259" key="1">
    <source>
        <dbReference type="Pfam" id="PF00646"/>
    </source>
</evidence>
<proteinExistence type="predicted"/>
<evidence type="ECO:0000313" key="2">
    <source>
        <dbReference type="EMBL" id="GKV07996.1"/>
    </source>
</evidence>
<comment type="caution">
    <text evidence="2">The sequence shown here is derived from an EMBL/GenBank/DDBJ whole genome shotgun (WGS) entry which is preliminary data.</text>
</comment>